<comment type="caution">
    <text evidence="1">The sequence shown here is derived from an EMBL/GenBank/DDBJ whole genome shotgun (WGS) entry which is preliminary data.</text>
</comment>
<name>A0A4Z1E0F0_9MICO</name>
<gene>
    <name evidence="1" type="ORF">SERN_1439</name>
</gene>
<dbReference type="EMBL" id="RHPJ01000002">
    <property type="protein sequence ID" value="TGO05435.1"/>
    <property type="molecule type" value="Genomic_DNA"/>
</dbReference>
<evidence type="ECO:0000313" key="2">
    <source>
        <dbReference type="Proteomes" id="UP000297318"/>
    </source>
</evidence>
<protein>
    <submittedName>
        <fullName evidence="1">Glycosyltransferase</fullName>
    </submittedName>
</protein>
<keyword evidence="1" id="KW-0808">Transferase</keyword>
<accession>A0A4Z1E0F0</accession>
<sequence length="305" mass="31980">MDDVARALVVTSRIVAPDARTSELTAVYLDFLLGAQVPDGRSHNRRDPAGAWLDEPGTQDHWGRSLWALATAATHVTDPAVAGAALRGATVALAARSVHLRATAYAVLGAAAVLSADEGDVAARVFLTASRPVLPARSTGSWPWPEPRLSYANPVVPEAMIALGRVLGDPELVGRGLVLLRWLVDLQTARGHLSVVPVGGHGPGETLPAFDQQPIEVAALAEAAATAWRATHGREWLGVLEIAVAWFEGENDSATPLREVGTGGGRDGLERHGANENQGAESTLAWLATVQLWLDASGTVQAPSP</sequence>
<organism evidence="1 2">
    <name type="scientific">Serinibacter arcticus</name>
    <dbReference type="NCBI Taxonomy" id="1655435"/>
    <lineage>
        <taxon>Bacteria</taxon>
        <taxon>Bacillati</taxon>
        <taxon>Actinomycetota</taxon>
        <taxon>Actinomycetes</taxon>
        <taxon>Micrococcales</taxon>
        <taxon>Beutenbergiaceae</taxon>
        <taxon>Serinibacter</taxon>
    </lineage>
</organism>
<dbReference type="GO" id="GO:0016740">
    <property type="term" value="F:transferase activity"/>
    <property type="evidence" value="ECO:0007669"/>
    <property type="project" value="UniProtKB-KW"/>
</dbReference>
<dbReference type="Proteomes" id="UP000297318">
    <property type="component" value="Unassembled WGS sequence"/>
</dbReference>
<reference evidence="1 2" key="1">
    <citation type="submission" date="2018-11" db="EMBL/GenBank/DDBJ databases">
        <title>Complete genome sequencing of the Actinobacteria Serinibacter sp. K3-2.</title>
        <authorList>
            <person name="Rakitin A.L."/>
            <person name="Beletsky A.V."/>
            <person name="Mardanov A.V."/>
            <person name="Ravin N.V."/>
            <person name="Gromova A.S."/>
            <person name="Filippova S.N."/>
            <person name="Gal'Chenko V.F."/>
        </authorList>
    </citation>
    <scope>NUCLEOTIDE SEQUENCE [LARGE SCALE GENOMIC DNA]</scope>
    <source>
        <strain evidence="1 2">K3-2</strain>
    </source>
</reference>
<dbReference type="AlphaFoldDB" id="A0A4Z1E0F0"/>
<keyword evidence="2" id="KW-1185">Reference proteome</keyword>
<proteinExistence type="predicted"/>
<evidence type="ECO:0000313" key="1">
    <source>
        <dbReference type="EMBL" id="TGO05435.1"/>
    </source>
</evidence>